<gene>
    <name evidence="2" type="ordered locus">Pyrfu_1846</name>
</gene>
<protein>
    <submittedName>
        <fullName evidence="2">ABC-2 type transporter</fullName>
    </submittedName>
</protein>
<keyword evidence="1" id="KW-1133">Transmembrane helix</keyword>
<dbReference type="OrthoDB" id="51643at2157"/>
<dbReference type="RefSeq" id="WP_014027376.1">
    <property type="nucleotide sequence ID" value="NC_015931.1"/>
</dbReference>
<dbReference type="EMBL" id="CP002838">
    <property type="protein sequence ID" value="AEM39699.1"/>
    <property type="molecule type" value="Genomic_DNA"/>
</dbReference>
<evidence type="ECO:0000313" key="2">
    <source>
        <dbReference type="EMBL" id="AEM39699.1"/>
    </source>
</evidence>
<keyword evidence="1" id="KW-0472">Membrane</keyword>
<organism evidence="2 3">
    <name type="scientific">Pyrolobus fumarii (strain DSM 11204 / 1A)</name>
    <dbReference type="NCBI Taxonomy" id="694429"/>
    <lineage>
        <taxon>Archaea</taxon>
        <taxon>Thermoproteota</taxon>
        <taxon>Thermoprotei</taxon>
        <taxon>Desulfurococcales</taxon>
        <taxon>Pyrodictiaceae</taxon>
        <taxon>Pyrolobus</taxon>
    </lineage>
</organism>
<feature type="transmembrane region" description="Helical" evidence="1">
    <location>
        <begin position="160"/>
        <end position="182"/>
    </location>
</feature>
<evidence type="ECO:0000313" key="3">
    <source>
        <dbReference type="Proteomes" id="UP000001037"/>
    </source>
</evidence>
<feature type="transmembrane region" description="Helical" evidence="1">
    <location>
        <begin position="131"/>
        <end position="153"/>
    </location>
</feature>
<evidence type="ECO:0000256" key="1">
    <source>
        <dbReference type="SAM" id="Phobius"/>
    </source>
</evidence>
<dbReference type="AlphaFoldDB" id="G0ECX9"/>
<sequence>MRLGRIAALIWKDLVLDARRLSEAGSMLIFVAAASVLTSYVVREGGTAQASVVGLLAVMLFLAVYTALSSFIREAERGTLDGLRVSPALPEELYTAKLLYSFMLLAGTSIAYSLLYAFFSQDYSLLRLETLQLTLAVSLYTASASSLASSILVYSEARAFLLPVTIVVLVLPFLQGVTPLVLDAARGVTVSTSSVIGMAVSALGFTMLTVWLSRYALEAV</sequence>
<feature type="transmembrane region" description="Helical" evidence="1">
    <location>
        <begin position="98"/>
        <end position="119"/>
    </location>
</feature>
<keyword evidence="1" id="KW-0812">Transmembrane</keyword>
<dbReference type="KEGG" id="pfm:Pyrfu_1846"/>
<dbReference type="GeneID" id="11138182"/>
<reference evidence="2 3" key="1">
    <citation type="journal article" date="2011" name="Stand. Genomic Sci.">
        <title>Complete genome sequence of the hyperthermophilic chemolithoautotroph Pyrolobus fumarii type strain (1A).</title>
        <authorList>
            <person name="Anderson I."/>
            <person name="Goker M."/>
            <person name="Nolan M."/>
            <person name="Lucas S."/>
            <person name="Hammon N."/>
            <person name="Deshpande S."/>
            <person name="Cheng J.F."/>
            <person name="Tapia R."/>
            <person name="Han C."/>
            <person name="Goodwin L."/>
            <person name="Pitluck S."/>
            <person name="Huntemann M."/>
            <person name="Liolios K."/>
            <person name="Ivanova N."/>
            <person name="Pagani I."/>
            <person name="Mavromatis K."/>
            <person name="Ovchinikova G."/>
            <person name="Pati A."/>
            <person name="Chen A."/>
            <person name="Palaniappan K."/>
            <person name="Land M."/>
            <person name="Hauser L."/>
            <person name="Brambilla E.M."/>
            <person name="Huber H."/>
            <person name="Yasawong M."/>
            <person name="Rohde M."/>
            <person name="Spring S."/>
            <person name="Abt B."/>
            <person name="Sikorski J."/>
            <person name="Wirth R."/>
            <person name="Detter J.C."/>
            <person name="Woyke T."/>
            <person name="Bristow J."/>
            <person name="Eisen J.A."/>
            <person name="Markowitz V."/>
            <person name="Hugenholtz P."/>
            <person name="Kyrpides N.C."/>
            <person name="Klenk H.P."/>
            <person name="Lapidus A."/>
        </authorList>
    </citation>
    <scope>NUCLEOTIDE SEQUENCE [LARGE SCALE GENOMIC DNA]</scope>
    <source>
        <strain evidence="3">DSM 11204 / 1A</strain>
    </source>
</reference>
<dbReference type="InParanoid" id="G0ECX9"/>
<dbReference type="Proteomes" id="UP000001037">
    <property type="component" value="Chromosome"/>
</dbReference>
<accession>G0ECX9</accession>
<dbReference type="STRING" id="694429.Pyrfu_1846"/>
<dbReference type="HOGENOM" id="CLU_1253630_0_0_2"/>
<feature type="transmembrane region" description="Helical" evidence="1">
    <location>
        <begin position="21"/>
        <end position="42"/>
    </location>
</feature>
<name>G0ECX9_PYRF1</name>
<dbReference type="eggNOG" id="arCOG01328">
    <property type="taxonomic scope" value="Archaea"/>
</dbReference>
<feature type="transmembrane region" description="Helical" evidence="1">
    <location>
        <begin position="194"/>
        <end position="217"/>
    </location>
</feature>
<keyword evidence="3" id="KW-1185">Reference proteome</keyword>
<feature type="transmembrane region" description="Helical" evidence="1">
    <location>
        <begin position="48"/>
        <end position="68"/>
    </location>
</feature>
<proteinExistence type="predicted"/>